<feature type="transmembrane region" description="Helical" evidence="1">
    <location>
        <begin position="314"/>
        <end position="336"/>
    </location>
</feature>
<evidence type="ECO:0000256" key="1">
    <source>
        <dbReference type="SAM" id="Phobius"/>
    </source>
</evidence>
<dbReference type="EMBL" id="FOHA01000001">
    <property type="protein sequence ID" value="SER49995.1"/>
    <property type="molecule type" value="Genomic_DNA"/>
</dbReference>
<dbReference type="Proteomes" id="UP000198948">
    <property type="component" value="Unassembled WGS sequence"/>
</dbReference>
<accession>A0A1H9PQB5</accession>
<dbReference type="AlphaFoldDB" id="A0A1H9PQB5"/>
<keyword evidence="1" id="KW-0812">Transmembrane</keyword>
<gene>
    <name evidence="2" type="ORF">SAMN04488559_10148</name>
</gene>
<dbReference type="RefSeq" id="WP_092649211.1">
    <property type="nucleotide sequence ID" value="NZ_FOHA01000001.1"/>
</dbReference>
<feature type="transmembrane region" description="Helical" evidence="1">
    <location>
        <begin position="227"/>
        <end position="247"/>
    </location>
</feature>
<dbReference type="Pfam" id="PF12679">
    <property type="entry name" value="ABC2_membrane_2"/>
    <property type="match status" value="1"/>
</dbReference>
<reference evidence="2 3" key="1">
    <citation type="submission" date="2016-10" db="EMBL/GenBank/DDBJ databases">
        <authorList>
            <person name="de Groot N.N."/>
        </authorList>
    </citation>
    <scope>NUCLEOTIDE SEQUENCE [LARGE SCALE GENOMIC DNA]</scope>
    <source>
        <strain evidence="2 3">DSM 13760</strain>
    </source>
</reference>
<organism evidence="2 3">
    <name type="scientific">Isobaculum melis</name>
    <dbReference type="NCBI Taxonomy" id="142588"/>
    <lineage>
        <taxon>Bacteria</taxon>
        <taxon>Bacillati</taxon>
        <taxon>Bacillota</taxon>
        <taxon>Bacilli</taxon>
        <taxon>Lactobacillales</taxon>
        <taxon>Carnobacteriaceae</taxon>
        <taxon>Isobaculum</taxon>
    </lineage>
</organism>
<sequence length="344" mass="37990">MMHLIKNEWRKLTLKRSFIVYLITIVALLTFVAFMTQLTNDLDTPVQNQEGEIVESESLPKNTPIYGHNQEGKPFTTVDSTIDYLNEQKENFAENEDALKQINTQLDYFEAYQKADVTPITKGNGTVSLGAFFSSIGDMSMIVNFLAVIAASIIMAAEFGDGTIKLLLTRPYKRSQILLSKYMTVILLSVLLTAFTLVATLIVGAIFFPIQSLMLPGQVSLGATPALISAFQLAGTNLLAMLTYVTISLMISSIFRSQAMAVGLGVGMIFSGSLVNMFIADMIPKYPILKWTIFNLLDINNFATNNPIAGDLSFVQVAIGLLVYIIIIYLVTNFIFKKRDVALT</sequence>
<feature type="transmembrane region" description="Helical" evidence="1">
    <location>
        <begin position="259"/>
        <end position="279"/>
    </location>
</feature>
<keyword evidence="3" id="KW-1185">Reference proteome</keyword>
<name>A0A1H9PQB5_9LACT</name>
<dbReference type="GO" id="GO:0005886">
    <property type="term" value="C:plasma membrane"/>
    <property type="evidence" value="ECO:0007669"/>
    <property type="project" value="UniProtKB-SubCell"/>
</dbReference>
<evidence type="ECO:0000313" key="3">
    <source>
        <dbReference type="Proteomes" id="UP000198948"/>
    </source>
</evidence>
<keyword evidence="1" id="KW-1133">Transmembrane helix</keyword>
<dbReference type="GO" id="GO:0140359">
    <property type="term" value="F:ABC-type transporter activity"/>
    <property type="evidence" value="ECO:0007669"/>
    <property type="project" value="InterPro"/>
</dbReference>
<dbReference type="OrthoDB" id="2295852at2"/>
<feature type="transmembrane region" description="Helical" evidence="1">
    <location>
        <begin position="20"/>
        <end position="38"/>
    </location>
</feature>
<dbReference type="PANTHER" id="PTHR37305:SF1">
    <property type="entry name" value="MEMBRANE PROTEIN"/>
    <property type="match status" value="1"/>
</dbReference>
<dbReference type="STRING" id="142588.SAMN04488559_10148"/>
<protein>
    <submittedName>
        <fullName evidence="2">ABC-2 type transport system permease protein</fullName>
    </submittedName>
</protein>
<proteinExistence type="predicted"/>
<keyword evidence="1" id="KW-0472">Membrane</keyword>
<evidence type="ECO:0000313" key="2">
    <source>
        <dbReference type="EMBL" id="SER49995.1"/>
    </source>
</evidence>
<dbReference type="PANTHER" id="PTHR37305">
    <property type="entry name" value="INTEGRAL MEMBRANE PROTEIN-RELATED"/>
    <property type="match status" value="1"/>
</dbReference>
<feature type="transmembrane region" description="Helical" evidence="1">
    <location>
        <begin position="182"/>
        <end position="207"/>
    </location>
</feature>
<feature type="transmembrane region" description="Helical" evidence="1">
    <location>
        <begin position="141"/>
        <end position="161"/>
    </location>
</feature>